<evidence type="ECO:0000313" key="2">
    <source>
        <dbReference type="Proteomes" id="UP001058860"/>
    </source>
</evidence>
<dbReference type="Proteomes" id="UP001058860">
    <property type="component" value="Chromosome"/>
</dbReference>
<dbReference type="EMBL" id="CP088295">
    <property type="protein sequence ID" value="UUY01573.1"/>
    <property type="molecule type" value="Genomic_DNA"/>
</dbReference>
<reference evidence="2" key="1">
    <citation type="submission" date="2021-11" db="EMBL/GenBank/DDBJ databases">
        <title>Cultivation dependent microbiological survey of springs from the worlds oldest radium mine currently devoted to the extraction of radon-saturated water.</title>
        <authorList>
            <person name="Kapinusova G."/>
            <person name="Smrhova T."/>
            <person name="Strejcek M."/>
            <person name="Suman J."/>
            <person name="Jani K."/>
            <person name="Pajer P."/>
            <person name="Uhlik O."/>
        </authorList>
    </citation>
    <scope>NUCLEOTIDE SEQUENCE [LARGE SCALE GENOMIC DNA]</scope>
    <source>
        <strain evidence="2">J379</strain>
    </source>
</reference>
<sequence length="381" mass="42016">MLLDLAVETGSKALLGTRVQKGADFRTTIKRLDEDYQARQAGASIPGIGRVLELRDYRNGVQHAGNLPAPDNVNRYAVYARDFLDAASVGLTDLELEGLSRATLIEDADIRGRLESAEHAIANDNAADAALQLAAAYELIARSFRQRQPWRRRGNLRQYDVRRAVQQLQTRKADSTLVRRFTEALTAIPAKRALPSHDARKIAEASLGGGSADGRQLLDLLQAVVTELDYANERLEASMIIGDLGDYTWFRGRVGRAVGSWGSERFSYLAAEPPLERDEARRALTLLLDTALRQQRIAQSPASPHSMIGLAERRKWEEFKASILGLAEANDGRRVTIDDIVAELDDPSPDDVEPALSELISEGKLSQLAPELYEVASRPKP</sequence>
<gene>
    <name evidence="1" type="ORF">LRS13_12595</name>
</gene>
<protein>
    <submittedName>
        <fullName evidence="1">Uncharacterized protein</fullName>
    </submittedName>
</protein>
<accession>A0ABY5PA22</accession>
<name>A0ABY5PA22_9ACTN</name>
<proteinExistence type="predicted"/>
<dbReference type="RefSeq" id="WP_353862128.1">
    <property type="nucleotide sequence ID" value="NZ_CP088295.1"/>
</dbReference>
<organism evidence="1 2">
    <name type="scientific">Svornostia abyssi</name>
    <dbReference type="NCBI Taxonomy" id="2898438"/>
    <lineage>
        <taxon>Bacteria</taxon>
        <taxon>Bacillati</taxon>
        <taxon>Actinomycetota</taxon>
        <taxon>Thermoleophilia</taxon>
        <taxon>Solirubrobacterales</taxon>
        <taxon>Baekduiaceae</taxon>
        <taxon>Svornostia</taxon>
    </lineage>
</organism>
<evidence type="ECO:0000313" key="1">
    <source>
        <dbReference type="EMBL" id="UUY01573.1"/>
    </source>
</evidence>
<keyword evidence="2" id="KW-1185">Reference proteome</keyword>